<accession>A0A5C4SZL0</accession>
<feature type="signal peptide" evidence="1">
    <location>
        <begin position="1"/>
        <end position="21"/>
    </location>
</feature>
<protein>
    <recommendedName>
        <fullName evidence="4">Copper amine oxidase-like N-terminal domain-containing protein</fullName>
    </recommendedName>
</protein>
<evidence type="ECO:0008006" key="4">
    <source>
        <dbReference type="Google" id="ProtNLM"/>
    </source>
</evidence>
<evidence type="ECO:0000313" key="3">
    <source>
        <dbReference type="Proteomes" id="UP000307943"/>
    </source>
</evidence>
<dbReference type="OrthoDB" id="2597123at2"/>
<proteinExistence type="predicted"/>
<dbReference type="AlphaFoldDB" id="A0A5C4SZL0"/>
<feature type="chain" id="PRO_5022671536" description="Copper amine oxidase-like N-terminal domain-containing protein" evidence="1">
    <location>
        <begin position="22"/>
        <end position="245"/>
    </location>
</feature>
<comment type="caution">
    <text evidence="2">The sequence shown here is derived from an EMBL/GenBank/DDBJ whole genome shotgun (WGS) entry which is preliminary data.</text>
</comment>
<reference evidence="2 3" key="1">
    <citation type="submission" date="2019-05" db="EMBL/GenBank/DDBJ databases">
        <title>We sequenced the genome of Paenibacillus hemerocallicola KCTC 33185 for further insight into its adaptation and study the phylogeny of Paenibacillus.</title>
        <authorList>
            <person name="Narsing Rao M.P."/>
        </authorList>
    </citation>
    <scope>NUCLEOTIDE SEQUENCE [LARGE SCALE GENOMIC DNA]</scope>
    <source>
        <strain evidence="2 3">KCTC 33185</strain>
    </source>
</reference>
<organism evidence="2 3">
    <name type="scientific">Paenibacillus hemerocallicola</name>
    <dbReference type="NCBI Taxonomy" id="1172614"/>
    <lineage>
        <taxon>Bacteria</taxon>
        <taxon>Bacillati</taxon>
        <taxon>Bacillota</taxon>
        <taxon>Bacilli</taxon>
        <taxon>Bacillales</taxon>
        <taxon>Paenibacillaceae</taxon>
        <taxon>Paenibacillus</taxon>
    </lineage>
</organism>
<dbReference type="Gene3D" id="2.60.40.4070">
    <property type="match status" value="1"/>
</dbReference>
<dbReference type="EMBL" id="VDCQ01000063">
    <property type="protein sequence ID" value="TNJ62241.1"/>
    <property type="molecule type" value="Genomic_DNA"/>
</dbReference>
<keyword evidence="1" id="KW-0732">Signal</keyword>
<dbReference type="RefSeq" id="WP_139606270.1">
    <property type="nucleotide sequence ID" value="NZ_VDCQ01000063.1"/>
</dbReference>
<evidence type="ECO:0000256" key="1">
    <source>
        <dbReference type="SAM" id="SignalP"/>
    </source>
</evidence>
<sequence length="245" mass="27366">MKKWMIGVGSGIVLFVSTAAALPSNASNAIYGVLFPSTVTIHSGSETKMIDGTGHNEILNYNNKAYIPLRSFAEAMESRVDYQPPSDYTGMHKIDIFQGIAPIKWSLQRSDSAPLPRCNDPFFIVPVFSQDKYNFRVMVHNQMEEDINVDSIELTLQVRDKDGNVVYSRSLPPIEGVFPSKFGYEATVSWDHTGMDGNQVSPGEYLIFLERPNVVNYKVLGNDDSKSMSITRNMACNLNFYGITI</sequence>
<name>A0A5C4SZL0_9BACL</name>
<gene>
    <name evidence="2" type="ORF">FE784_31650</name>
</gene>
<keyword evidence="3" id="KW-1185">Reference proteome</keyword>
<dbReference type="Proteomes" id="UP000307943">
    <property type="component" value="Unassembled WGS sequence"/>
</dbReference>
<evidence type="ECO:0000313" key="2">
    <source>
        <dbReference type="EMBL" id="TNJ62241.1"/>
    </source>
</evidence>